<protein>
    <submittedName>
        <fullName evidence="4">Uncharacterized protein</fullName>
    </submittedName>
</protein>
<evidence type="ECO:0000313" key="5">
    <source>
        <dbReference type="Proteomes" id="UP000324800"/>
    </source>
</evidence>
<dbReference type="InterPro" id="IPR036322">
    <property type="entry name" value="WD40_repeat_dom_sf"/>
</dbReference>
<dbReference type="EMBL" id="SNRW01010021">
    <property type="protein sequence ID" value="KAA6377140.1"/>
    <property type="molecule type" value="Genomic_DNA"/>
</dbReference>
<gene>
    <name evidence="4" type="ORF">EZS28_027333</name>
</gene>
<dbReference type="InterPro" id="IPR051242">
    <property type="entry name" value="WD-EF-hand_domain"/>
</dbReference>
<dbReference type="AlphaFoldDB" id="A0A5J4V442"/>
<dbReference type="Proteomes" id="UP000324800">
    <property type="component" value="Unassembled WGS sequence"/>
</dbReference>
<dbReference type="InterPro" id="IPR015943">
    <property type="entry name" value="WD40/YVTN_repeat-like_dom_sf"/>
</dbReference>
<keyword evidence="1" id="KW-0677">Repeat</keyword>
<feature type="repeat" description="WD" evidence="2">
    <location>
        <begin position="568"/>
        <end position="602"/>
    </location>
</feature>
<proteinExistence type="predicted"/>
<dbReference type="PROSITE" id="PS50082">
    <property type="entry name" value="WD_REPEATS_2"/>
    <property type="match status" value="1"/>
</dbReference>
<sequence>YFILQQPIRVALYNDLATTFAICADNIVRLFDGYSGQQNGEYKMEQVITAASIDGRRRKIYIGTVDGRVTAYKFNNGAKMKDMTWHRPIPVSQREVDDNQDYDAIFNGQNKKLKKSTDKRTFNSPVIKDSPKNAETNENLKETKKQENNSDLNKTSKVKVYVERGHLGSGDAHIDNMIAEEEQKKEQIIDPVHASSEGLEREKAALRLLSLSGSGAAGSAINSIEGNILINDQDESKNTVPITCLSYIDSQSMCLSVSWDRKAILSSDVEDKEKHLIPQSGDLYACAHSSNEDIGAIATGSSDGTIRIFDSNTIHQISLFECDSQIQALCFLGNYPVVCGGDSKGMIYLYTCKPCAQRAIIGQWHNILVPSQPIERNKQPHPDLIQDVGVSKMIFIENYILDKDRRQQQKEEADEKLKENENQKEEEKEKEKEQNKNKDVLLSNQEKANYVLSELGKKQRIPNRLSGNILVVGDDAGFITLYDISPLIYNTDLKRIDEYINERKKNSITQQVKKYDSPRFKGGDEQNAAQIEKNSKAADALGFSVNISVPQQASLDSRMRSNILLGRWRAHKSGITSVSYIESNEAILTSSNDGTAIIWSIQKFFLSNIHFKDRKAYPLGKIHSTMGAIELPTSEDTFGWTRYKPADKDKHTHIRSHNALGGQTIRGSIKKTNQNQSGLQNKNQMETRLDAIQEKI</sequence>
<name>A0A5J4V442_9EUKA</name>
<dbReference type="SUPFAM" id="SSF50978">
    <property type="entry name" value="WD40 repeat-like"/>
    <property type="match status" value="1"/>
</dbReference>
<evidence type="ECO:0000256" key="1">
    <source>
        <dbReference type="ARBA" id="ARBA00022737"/>
    </source>
</evidence>
<feature type="region of interest" description="Disordered" evidence="3">
    <location>
        <begin position="113"/>
        <end position="152"/>
    </location>
</feature>
<accession>A0A5J4V442</accession>
<comment type="caution">
    <text evidence="4">The sequence shown here is derived from an EMBL/GenBank/DDBJ whole genome shotgun (WGS) entry which is preliminary data.</text>
</comment>
<keyword evidence="2" id="KW-0853">WD repeat</keyword>
<feature type="compositionally biased region" description="Basic and acidic residues" evidence="3">
    <location>
        <begin position="138"/>
        <end position="148"/>
    </location>
</feature>
<feature type="compositionally biased region" description="Polar residues" evidence="3">
    <location>
        <begin position="670"/>
        <end position="684"/>
    </location>
</feature>
<feature type="region of interest" description="Disordered" evidence="3">
    <location>
        <begin position="666"/>
        <end position="696"/>
    </location>
</feature>
<reference evidence="4 5" key="1">
    <citation type="submission" date="2019-03" db="EMBL/GenBank/DDBJ databases">
        <title>Single cell metagenomics reveals metabolic interactions within the superorganism composed of flagellate Streblomastix strix and complex community of Bacteroidetes bacteria on its surface.</title>
        <authorList>
            <person name="Treitli S.C."/>
            <person name="Kolisko M."/>
            <person name="Husnik F."/>
            <person name="Keeling P."/>
            <person name="Hampl V."/>
        </authorList>
    </citation>
    <scope>NUCLEOTIDE SEQUENCE [LARGE SCALE GENOMIC DNA]</scope>
    <source>
        <strain evidence="4">ST1C</strain>
    </source>
</reference>
<dbReference type="PROSITE" id="PS50294">
    <property type="entry name" value="WD_REPEATS_REGION"/>
    <property type="match status" value="1"/>
</dbReference>
<dbReference type="Pfam" id="PF00400">
    <property type="entry name" value="WD40"/>
    <property type="match status" value="2"/>
</dbReference>
<evidence type="ECO:0000256" key="2">
    <source>
        <dbReference type="PROSITE-ProRule" id="PRU00221"/>
    </source>
</evidence>
<organism evidence="4 5">
    <name type="scientific">Streblomastix strix</name>
    <dbReference type="NCBI Taxonomy" id="222440"/>
    <lineage>
        <taxon>Eukaryota</taxon>
        <taxon>Metamonada</taxon>
        <taxon>Preaxostyla</taxon>
        <taxon>Oxymonadida</taxon>
        <taxon>Streblomastigidae</taxon>
        <taxon>Streblomastix</taxon>
    </lineage>
</organism>
<dbReference type="PANTHER" id="PTHR44324">
    <property type="entry name" value="WD40 REPEAT DOMAIN 95"/>
    <property type="match status" value="1"/>
</dbReference>
<dbReference type="SMART" id="SM00320">
    <property type="entry name" value="WD40"/>
    <property type="match status" value="5"/>
</dbReference>
<dbReference type="PANTHER" id="PTHR44324:SF4">
    <property type="entry name" value="WD40 REPEAT DOMAIN 95"/>
    <property type="match status" value="1"/>
</dbReference>
<dbReference type="InterPro" id="IPR001680">
    <property type="entry name" value="WD40_rpt"/>
</dbReference>
<evidence type="ECO:0000313" key="4">
    <source>
        <dbReference type="EMBL" id="KAA6377140.1"/>
    </source>
</evidence>
<dbReference type="Gene3D" id="2.130.10.10">
    <property type="entry name" value="YVTN repeat-like/Quinoprotein amine dehydrogenase"/>
    <property type="match status" value="2"/>
</dbReference>
<feature type="compositionally biased region" description="Basic and acidic residues" evidence="3">
    <location>
        <begin position="685"/>
        <end position="696"/>
    </location>
</feature>
<dbReference type="OrthoDB" id="186625at2759"/>
<feature type="non-terminal residue" evidence="4">
    <location>
        <position position="1"/>
    </location>
</feature>
<feature type="compositionally biased region" description="Basic and acidic residues" evidence="3">
    <location>
        <begin position="410"/>
        <end position="439"/>
    </location>
</feature>
<evidence type="ECO:0000256" key="3">
    <source>
        <dbReference type="SAM" id="MobiDB-lite"/>
    </source>
</evidence>
<feature type="region of interest" description="Disordered" evidence="3">
    <location>
        <begin position="410"/>
        <end position="440"/>
    </location>
</feature>